<keyword evidence="4" id="KW-0288">FMN</keyword>
<name>A0A8H5EV39_9AGAR</name>
<feature type="region of interest" description="Disordered" evidence="13">
    <location>
        <begin position="374"/>
        <end position="411"/>
    </location>
</feature>
<dbReference type="PANTHER" id="PTHR23293:SF9">
    <property type="entry name" value="FAD SYNTHASE"/>
    <property type="match status" value="1"/>
</dbReference>
<evidence type="ECO:0000256" key="4">
    <source>
        <dbReference type="ARBA" id="ARBA00022643"/>
    </source>
</evidence>
<evidence type="ECO:0000313" key="17">
    <source>
        <dbReference type="Proteomes" id="UP000541558"/>
    </source>
</evidence>
<keyword evidence="6" id="KW-0548">Nucleotidyltransferase</keyword>
<evidence type="ECO:0000256" key="2">
    <source>
        <dbReference type="ARBA" id="ARBA00012393"/>
    </source>
</evidence>
<dbReference type="InterPro" id="IPR014729">
    <property type="entry name" value="Rossmann-like_a/b/a_fold"/>
</dbReference>
<comment type="catalytic activity">
    <reaction evidence="12">
        <text>FMN + ATP + H(+) = FAD + diphosphate</text>
        <dbReference type="Rhea" id="RHEA:17237"/>
        <dbReference type="ChEBI" id="CHEBI:15378"/>
        <dbReference type="ChEBI" id="CHEBI:30616"/>
        <dbReference type="ChEBI" id="CHEBI:33019"/>
        <dbReference type="ChEBI" id="CHEBI:57692"/>
        <dbReference type="ChEBI" id="CHEBI:58210"/>
        <dbReference type="EC" id="2.7.7.2"/>
    </reaction>
</comment>
<evidence type="ECO:0000256" key="1">
    <source>
        <dbReference type="ARBA" id="ARBA00004726"/>
    </source>
</evidence>
<evidence type="ECO:0000256" key="12">
    <source>
        <dbReference type="ARBA" id="ARBA00049494"/>
    </source>
</evidence>
<feature type="transmembrane region" description="Helical" evidence="14">
    <location>
        <begin position="12"/>
        <end position="30"/>
    </location>
</feature>
<dbReference type="Gene3D" id="3.40.50.620">
    <property type="entry name" value="HUPs"/>
    <property type="match status" value="2"/>
</dbReference>
<sequence length="436" mass="47526">MTLRHSPSAHLYIIAFFSSSILASTVLVVVKSTGLLPKRNISDMDCKKIARDVYTLAEDPQDPLAPFVKEALQVIDQCLDTHRQDGTAISFNGGKDCTVLLHLYAGALARRLGPNEQMKPIHALYIPVPSPFEALEEFIDQCVKAYNLDLFVCRPEAPEVESVVTPNISEGLEFMTANRPRAVGKSKGGEGMREALQRYKDKFPNISAILIGTRRTDPHGAKLSHRNMTDSGWPEFERVNPIINWDYSHVWTFLRQLNVPYCKLYDEGYTSLGSTYNTFPNPALLVSSPESSIPQHLRKVSVGSPVLSPATALTSFMSKTHTEPESPGGGILSPSTALSSFMSSTHTHPNGSLPTTATSASNTFNATYAANGLSIDTTNSKPTTTSSSPTTSCQNGNESSFNGKQQLPRYRPAYELMDGSLERSGRGLVPALAPDN</sequence>
<dbReference type="InterPro" id="IPR002500">
    <property type="entry name" value="PAPS_reduct_dom"/>
</dbReference>
<keyword evidence="14" id="KW-0812">Transmembrane</keyword>
<gene>
    <name evidence="16" type="ORF">D9611_008553</name>
</gene>
<evidence type="ECO:0000259" key="15">
    <source>
        <dbReference type="Pfam" id="PF01507"/>
    </source>
</evidence>
<dbReference type="SUPFAM" id="SSF52402">
    <property type="entry name" value="Adenine nucleotide alpha hydrolases-like"/>
    <property type="match status" value="1"/>
</dbReference>
<dbReference type="EMBL" id="JAACJK010000224">
    <property type="protein sequence ID" value="KAF5313392.1"/>
    <property type="molecule type" value="Genomic_DNA"/>
</dbReference>
<evidence type="ECO:0000256" key="8">
    <source>
        <dbReference type="ARBA" id="ARBA00022827"/>
    </source>
</evidence>
<evidence type="ECO:0000256" key="7">
    <source>
        <dbReference type="ARBA" id="ARBA00022741"/>
    </source>
</evidence>
<evidence type="ECO:0000256" key="3">
    <source>
        <dbReference type="ARBA" id="ARBA00022630"/>
    </source>
</evidence>
<protein>
    <recommendedName>
        <fullName evidence="2">FAD synthase</fullName>
        <ecNumber evidence="2">2.7.7.2</ecNumber>
    </recommendedName>
    <alternativeName>
        <fullName evidence="10">FAD pyrophosphorylase</fullName>
    </alternativeName>
    <alternativeName>
        <fullName evidence="11">FMN adenylyltransferase</fullName>
    </alternativeName>
</protein>
<dbReference type="Pfam" id="PF01507">
    <property type="entry name" value="PAPS_reduct"/>
    <property type="match status" value="1"/>
</dbReference>
<feature type="compositionally biased region" description="Polar residues" evidence="13">
    <location>
        <begin position="333"/>
        <end position="354"/>
    </location>
</feature>
<evidence type="ECO:0000256" key="5">
    <source>
        <dbReference type="ARBA" id="ARBA00022679"/>
    </source>
</evidence>
<feature type="region of interest" description="Disordered" evidence="13">
    <location>
        <begin position="318"/>
        <end position="358"/>
    </location>
</feature>
<organism evidence="16 17">
    <name type="scientific">Ephemerocybe angulata</name>
    <dbReference type="NCBI Taxonomy" id="980116"/>
    <lineage>
        <taxon>Eukaryota</taxon>
        <taxon>Fungi</taxon>
        <taxon>Dikarya</taxon>
        <taxon>Basidiomycota</taxon>
        <taxon>Agaricomycotina</taxon>
        <taxon>Agaricomycetes</taxon>
        <taxon>Agaricomycetidae</taxon>
        <taxon>Agaricales</taxon>
        <taxon>Agaricineae</taxon>
        <taxon>Psathyrellaceae</taxon>
        <taxon>Ephemerocybe</taxon>
    </lineage>
</organism>
<feature type="compositionally biased region" description="Low complexity" evidence="13">
    <location>
        <begin position="374"/>
        <end position="392"/>
    </location>
</feature>
<dbReference type="Proteomes" id="UP000541558">
    <property type="component" value="Unassembled WGS sequence"/>
</dbReference>
<feature type="compositionally biased region" description="Polar residues" evidence="13">
    <location>
        <begin position="393"/>
        <end position="405"/>
    </location>
</feature>
<keyword evidence="14" id="KW-0472">Membrane</keyword>
<comment type="caution">
    <text evidence="16">The sequence shown here is derived from an EMBL/GenBank/DDBJ whole genome shotgun (WGS) entry which is preliminary data.</text>
</comment>
<keyword evidence="7" id="KW-0547">Nucleotide-binding</keyword>
<keyword evidence="14" id="KW-1133">Transmembrane helix</keyword>
<evidence type="ECO:0000256" key="10">
    <source>
        <dbReference type="ARBA" id="ARBA00031145"/>
    </source>
</evidence>
<dbReference type="GO" id="GO:0003919">
    <property type="term" value="F:FMN adenylyltransferase activity"/>
    <property type="evidence" value="ECO:0007669"/>
    <property type="project" value="UniProtKB-EC"/>
</dbReference>
<dbReference type="PANTHER" id="PTHR23293">
    <property type="entry name" value="FAD SYNTHETASE-RELATED FMN ADENYLYLTRANSFERASE"/>
    <property type="match status" value="1"/>
</dbReference>
<dbReference type="GO" id="GO:0005524">
    <property type="term" value="F:ATP binding"/>
    <property type="evidence" value="ECO:0007669"/>
    <property type="project" value="UniProtKB-KW"/>
</dbReference>
<evidence type="ECO:0000256" key="13">
    <source>
        <dbReference type="SAM" id="MobiDB-lite"/>
    </source>
</evidence>
<keyword evidence="5" id="KW-0808">Transferase</keyword>
<evidence type="ECO:0000256" key="11">
    <source>
        <dbReference type="ARBA" id="ARBA00031871"/>
    </source>
</evidence>
<dbReference type="OrthoDB" id="270728at2759"/>
<dbReference type="CDD" id="cd23948">
    <property type="entry name" value="FAD_synthase"/>
    <property type="match status" value="1"/>
</dbReference>
<proteinExistence type="predicted"/>
<evidence type="ECO:0000313" key="16">
    <source>
        <dbReference type="EMBL" id="KAF5313392.1"/>
    </source>
</evidence>
<accession>A0A8H5EV39</accession>
<dbReference type="AlphaFoldDB" id="A0A8H5EV39"/>
<keyword evidence="17" id="KW-1185">Reference proteome</keyword>
<keyword evidence="8" id="KW-0274">FAD</keyword>
<dbReference type="EC" id="2.7.7.2" evidence="2"/>
<evidence type="ECO:0000256" key="6">
    <source>
        <dbReference type="ARBA" id="ARBA00022695"/>
    </source>
</evidence>
<evidence type="ECO:0000256" key="9">
    <source>
        <dbReference type="ARBA" id="ARBA00022840"/>
    </source>
</evidence>
<evidence type="ECO:0000256" key="14">
    <source>
        <dbReference type="SAM" id="Phobius"/>
    </source>
</evidence>
<comment type="pathway">
    <text evidence="1">Cofactor biosynthesis; FAD biosynthesis; FAD from FMN: step 1/1.</text>
</comment>
<dbReference type="GO" id="GO:0006747">
    <property type="term" value="P:FAD biosynthetic process"/>
    <property type="evidence" value="ECO:0007669"/>
    <property type="project" value="TreeGrafter"/>
</dbReference>
<keyword evidence="9" id="KW-0067">ATP-binding</keyword>
<keyword evidence="3" id="KW-0285">Flavoprotein</keyword>
<feature type="domain" description="Phosphoadenosine phosphosulphate reductase" evidence="15">
    <location>
        <begin position="88"/>
        <end position="278"/>
    </location>
</feature>
<reference evidence="16 17" key="1">
    <citation type="journal article" date="2020" name="ISME J.">
        <title>Uncovering the hidden diversity of litter-decomposition mechanisms in mushroom-forming fungi.</title>
        <authorList>
            <person name="Floudas D."/>
            <person name="Bentzer J."/>
            <person name="Ahren D."/>
            <person name="Johansson T."/>
            <person name="Persson P."/>
            <person name="Tunlid A."/>
        </authorList>
    </citation>
    <scope>NUCLEOTIDE SEQUENCE [LARGE SCALE GENOMIC DNA]</scope>
    <source>
        <strain evidence="16 17">CBS 175.51</strain>
    </source>
</reference>